<evidence type="ECO:0000256" key="1">
    <source>
        <dbReference type="ARBA" id="ARBA00012528"/>
    </source>
</evidence>
<dbReference type="CDD" id="cd01949">
    <property type="entry name" value="GGDEF"/>
    <property type="match status" value="1"/>
</dbReference>
<dbReference type="PANTHER" id="PTHR45138">
    <property type="entry name" value="REGULATORY COMPONENTS OF SENSORY TRANSDUCTION SYSTEM"/>
    <property type="match status" value="1"/>
</dbReference>
<dbReference type="Pfam" id="PF12860">
    <property type="entry name" value="PAS_7"/>
    <property type="match status" value="3"/>
</dbReference>
<name>A0ABT5MGC4_9BURK</name>
<feature type="domain" description="GGDEF" evidence="5">
    <location>
        <begin position="525"/>
        <end position="662"/>
    </location>
</feature>
<feature type="transmembrane region" description="Helical" evidence="4">
    <location>
        <begin position="20"/>
        <end position="41"/>
    </location>
</feature>
<comment type="caution">
    <text evidence="6">The sequence shown here is derived from an EMBL/GenBank/DDBJ whole genome shotgun (WGS) entry which is preliminary data.</text>
</comment>
<keyword evidence="6" id="KW-0548">Nucleotidyltransferase</keyword>
<dbReference type="Pfam" id="PF00990">
    <property type="entry name" value="GGDEF"/>
    <property type="match status" value="1"/>
</dbReference>
<evidence type="ECO:0000256" key="3">
    <source>
        <dbReference type="SAM" id="Coils"/>
    </source>
</evidence>
<keyword evidence="4" id="KW-1133">Transmembrane helix</keyword>
<accession>A0ABT5MGC4</accession>
<dbReference type="EMBL" id="JAQSIO010000004">
    <property type="protein sequence ID" value="MDD0815630.1"/>
    <property type="molecule type" value="Genomic_DNA"/>
</dbReference>
<dbReference type="SMART" id="SM00267">
    <property type="entry name" value="GGDEF"/>
    <property type="match status" value="1"/>
</dbReference>
<evidence type="ECO:0000313" key="6">
    <source>
        <dbReference type="EMBL" id="MDD0815630.1"/>
    </source>
</evidence>
<keyword evidence="3" id="KW-0175">Coiled coil</keyword>
<dbReference type="Gene3D" id="3.30.450.20">
    <property type="entry name" value="PAS domain"/>
    <property type="match status" value="2"/>
</dbReference>
<dbReference type="GO" id="GO:0052621">
    <property type="term" value="F:diguanylate cyclase activity"/>
    <property type="evidence" value="ECO:0007669"/>
    <property type="project" value="UniProtKB-EC"/>
</dbReference>
<evidence type="ECO:0000313" key="7">
    <source>
        <dbReference type="Proteomes" id="UP001528672"/>
    </source>
</evidence>
<dbReference type="InterPro" id="IPR050469">
    <property type="entry name" value="Diguanylate_Cyclase"/>
</dbReference>
<comment type="catalytic activity">
    <reaction evidence="2">
        <text>2 GTP = 3',3'-c-di-GMP + 2 diphosphate</text>
        <dbReference type="Rhea" id="RHEA:24898"/>
        <dbReference type="ChEBI" id="CHEBI:33019"/>
        <dbReference type="ChEBI" id="CHEBI:37565"/>
        <dbReference type="ChEBI" id="CHEBI:58805"/>
        <dbReference type="EC" id="2.7.7.65"/>
    </reaction>
</comment>
<feature type="coiled-coil region" evidence="3">
    <location>
        <begin position="68"/>
        <end position="95"/>
    </location>
</feature>
<dbReference type="InterPro" id="IPR035965">
    <property type="entry name" value="PAS-like_dom_sf"/>
</dbReference>
<dbReference type="Gene3D" id="3.30.70.270">
    <property type="match status" value="1"/>
</dbReference>
<evidence type="ECO:0000256" key="2">
    <source>
        <dbReference type="ARBA" id="ARBA00034247"/>
    </source>
</evidence>
<dbReference type="RefSeq" id="WP_273927318.1">
    <property type="nucleotide sequence ID" value="NZ_JAQSIO010000004.1"/>
</dbReference>
<gene>
    <name evidence="6" type="ORF">PSQ39_13415</name>
</gene>
<reference evidence="6 7" key="1">
    <citation type="submission" date="2023-02" db="EMBL/GenBank/DDBJ databases">
        <title>Bacterial whole genome sequence for Curvibacter sp. HBC28.</title>
        <authorList>
            <person name="Le V."/>
            <person name="Ko S.-R."/>
            <person name="Ahn C.-Y."/>
            <person name="Oh H.-M."/>
        </authorList>
    </citation>
    <scope>NUCLEOTIDE SEQUENCE [LARGE SCALE GENOMIC DNA]</scope>
    <source>
        <strain evidence="6 7">HBC28</strain>
    </source>
</reference>
<sequence length="680" mass="76293">MPQSPLSNPPPSSWLSHPALWVGSVLGQVGLALSGWQLFLAGQPALAALNWLALLALLVGSLQAWSALQQSLRAAQHMQQERDQARAAHEQLQGALRCFPDALALFDAQDRLIIASDRYREMNPTVAPLLQPGVPFEVIIRTAAAAGEILEAVGQEERWVQQRLAEHRAPKQDFLQALSDNCWVRVNECRTPEGGLIGLRTNVTDFVRQQQALQEARSDAQQARRLLVRALDALPVALEIFDEQDQLVIYNRALQRMFSHIDYPASVGRRFADMAAESLRHQVVIEAIGQEEPWLAKRLEERQRLVNRTFLQALSGDRWVQAFETRTPENYIVAVRLDVSDMVKQRQALESAQREGQRNRQLLMDAIEALPEGLAVYDADDKLLLCNTQYRLMYSELASLLQPGRSFEDLVRYAQTQGHYVERSDEGPDWGALRLASHRRPGAALVVPMHNGRWYRVHERQTAERMTVGVHVDVTELIVKEQQLASANQRLATLSVTDGLTGIHNRRSFDEAMAREWMRCQRHQLPLALLLVDIDHFKRYNDHYGHLAGDDCLRRVAQVLIGDVRRSGELVARYGGEEFVILLPGSTEDGAREVAQRCLERMRTENIPHVASLTSSRLTMSIGVASCQPDARGQPHALINAADAALYQAKQNGRARYVLASALKPPTDPSTTSIHRPPEA</sequence>
<dbReference type="PANTHER" id="PTHR45138:SF9">
    <property type="entry name" value="DIGUANYLATE CYCLASE DGCM-RELATED"/>
    <property type="match status" value="1"/>
</dbReference>
<evidence type="ECO:0000256" key="4">
    <source>
        <dbReference type="SAM" id="Phobius"/>
    </source>
</evidence>
<keyword evidence="6" id="KW-0808">Transferase</keyword>
<keyword evidence="4" id="KW-0812">Transmembrane</keyword>
<dbReference type="InterPro" id="IPR029787">
    <property type="entry name" value="Nucleotide_cyclase"/>
</dbReference>
<dbReference type="InterPro" id="IPR000160">
    <property type="entry name" value="GGDEF_dom"/>
</dbReference>
<dbReference type="NCBIfam" id="TIGR00254">
    <property type="entry name" value="GGDEF"/>
    <property type="match status" value="1"/>
</dbReference>
<protein>
    <recommendedName>
        <fullName evidence="1">diguanylate cyclase</fullName>
        <ecNumber evidence="1">2.7.7.65</ecNumber>
    </recommendedName>
</protein>
<proteinExistence type="predicted"/>
<dbReference type="Proteomes" id="UP001528672">
    <property type="component" value="Unassembled WGS sequence"/>
</dbReference>
<dbReference type="SUPFAM" id="SSF55785">
    <property type="entry name" value="PYP-like sensor domain (PAS domain)"/>
    <property type="match status" value="1"/>
</dbReference>
<feature type="transmembrane region" description="Helical" evidence="4">
    <location>
        <begin position="48"/>
        <end position="68"/>
    </location>
</feature>
<dbReference type="PROSITE" id="PS50887">
    <property type="entry name" value="GGDEF"/>
    <property type="match status" value="1"/>
</dbReference>
<feature type="coiled-coil region" evidence="3">
    <location>
        <begin position="206"/>
        <end position="233"/>
    </location>
</feature>
<keyword evidence="7" id="KW-1185">Reference proteome</keyword>
<dbReference type="InterPro" id="IPR043128">
    <property type="entry name" value="Rev_trsase/Diguanyl_cyclase"/>
</dbReference>
<dbReference type="EC" id="2.7.7.65" evidence="1"/>
<organism evidence="6 7">
    <name type="scientific">Curvibacter microcysteis</name>
    <dbReference type="NCBI Taxonomy" id="3026419"/>
    <lineage>
        <taxon>Bacteria</taxon>
        <taxon>Pseudomonadati</taxon>
        <taxon>Pseudomonadota</taxon>
        <taxon>Betaproteobacteria</taxon>
        <taxon>Burkholderiales</taxon>
        <taxon>Comamonadaceae</taxon>
        <taxon>Curvibacter</taxon>
    </lineage>
</organism>
<dbReference type="SUPFAM" id="SSF55073">
    <property type="entry name" value="Nucleotide cyclase"/>
    <property type="match status" value="1"/>
</dbReference>
<evidence type="ECO:0000259" key="5">
    <source>
        <dbReference type="PROSITE" id="PS50887"/>
    </source>
</evidence>
<keyword evidence="4" id="KW-0472">Membrane</keyword>